<dbReference type="Proteomes" id="UP000198034">
    <property type="component" value="Unassembled WGS sequence"/>
</dbReference>
<protein>
    <submittedName>
        <fullName evidence="1">Uncharacterized protein</fullName>
    </submittedName>
</protein>
<sequence length="313" mass="35430">MIKYLDYYIPKERISIEEIFTKVAESKKIPKAFTTANEAINFFKTSINLTEVAYADTMKEETMFDILLNNFFEKKIIDKQKIDLLILINDDLGRNQRMKNLGHYLIHKHELDNAEFLSISGNQCANTEFVVSYAEGLLQSGMVKNLIILAANKIIDIGERTVGTYAIHGDGAGIIYMNTDEKEGFTIVAKHSYTNGLLYNADQDTNNSLLLCKNYLKCISECIAIHQLVPEDYMYVNIQNANPILVTQCLSSLGFKESQFFKENIYKYGHLDCVDFIINLKTIAEKMLPQASKIFSFGTGSSGSNICLLLEVK</sequence>
<evidence type="ECO:0000313" key="1">
    <source>
        <dbReference type="EMBL" id="OWP75082.1"/>
    </source>
</evidence>
<dbReference type="OrthoDB" id="2636646at2"/>
<evidence type="ECO:0000313" key="2">
    <source>
        <dbReference type="Proteomes" id="UP000198034"/>
    </source>
</evidence>
<name>A0A246G8A6_9FLAO</name>
<reference evidence="1 2" key="1">
    <citation type="journal article" date="2017" name="Infect. Genet. Evol.">
        <title>Comparative genome analysis of fish pathogen Flavobacterium columnare reveals extensive sequence diversity within the species.</title>
        <authorList>
            <person name="Kayansamruaj P."/>
            <person name="Dong H.T."/>
            <person name="Hirono I."/>
            <person name="Kondo H."/>
            <person name="Senapin S."/>
            <person name="Rodkhum C."/>
        </authorList>
    </citation>
    <scope>NUCLEOTIDE SEQUENCE [LARGE SCALE GENOMIC DNA]</scope>
    <source>
        <strain evidence="1 2">1214</strain>
    </source>
</reference>
<dbReference type="InterPro" id="IPR016039">
    <property type="entry name" value="Thiolase-like"/>
</dbReference>
<dbReference type="EMBL" id="MTCY01000048">
    <property type="protein sequence ID" value="OWP75082.1"/>
    <property type="molecule type" value="Genomic_DNA"/>
</dbReference>
<proteinExistence type="predicted"/>
<dbReference type="GO" id="GO:0016746">
    <property type="term" value="F:acyltransferase activity"/>
    <property type="evidence" value="ECO:0007669"/>
    <property type="project" value="InterPro"/>
</dbReference>
<dbReference type="Gene3D" id="3.40.47.10">
    <property type="match status" value="2"/>
</dbReference>
<dbReference type="AlphaFoldDB" id="A0A246G8A6"/>
<comment type="caution">
    <text evidence="1">The sequence shown here is derived from an EMBL/GenBank/DDBJ whole genome shotgun (WGS) entry which is preliminary data.</text>
</comment>
<organism evidence="1 2">
    <name type="scientific">Flavobacterium columnare</name>
    <dbReference type="NCBI Taxonomy" id="996"/>
    <lineage>
        <taxon>Bacteria</taxon>
        <taxon>Pseudomonadati</taxon>
        <taxon>Bacteroidota</taxon>
        <taxon>Flavobacteriia</taxon>
        <taxon>Flavobacteriales</taxon>
        <taxon>Flavobacteriaceae</taxon>
        <taxon>Flavobacterium</taxon>
    </lineage>
</organism>
<accession>A0A246G8A6</accession>
<dbReference type="SUPFAM" id="SSF53901">
    <property type="entry name" value="Thiolase-like"/>
    <property type="match status" value="1"/>
</dbReference>
<gene>
    <name evidence="1" type="ORF">BWK62_12755</name>
</gene>